<dbReference type="GO" id="GO:0006654">
    <property type="term" value="P:phosphatidic acid biosynthetic process"/>
    <property type="evidence" value="ECO:0007669"/>
    <property type="project" value="TreeGrafter"/>
</dbReference>
<dbReference type="Pfam" id="PF12697">
    <property type="entry name" value="Abhydrolase_6"/>
    <property type="match status" value="1"/>
</dbReference>
<comment type="caution">
    <text evidence="2">The sequence shown here is derived from an EMBL/GenBank/DDBJ whole genome shotgun (WGS) entry which is preliminary data.</text>
</comment>
<dbReference type="SUPFAM" id="SSF53474">
    <property type="entry name" value="alpha/beta-Hydrolases"/>
    <property type="match status" value="1"/>
</dbReference>
<sequence>MAGTIVMIHGMMGGAWCWDNYKEFFTDRGYRCYVPVLRYHDMDSWDKPDPRLGVTSLLDYARDLEGEIRQLAEPPLLLGHSMGGLLAQMLASRGLARVLVLLAPAAPAGIWSVTVSDVKTLLLLLRQVSFRRGAFRVAYPAAVYSFLERLPAGKQEEAYQQLVYESGRAALEICCWFLDPRRASRVDPGKVKCPVLVVAGKQDKLTPVSVVKQVADMYQPLVTYAEFDYTHWLIGEPGWEVVAGYVAQWLDDRGVNV</sequence>
<protein>
    <submittedName>
        <fullName evidence="2">Alpha/beta hydrolase family protein</fullName>
    </submittedName>
</protein>
<keyword evidence="2" id="KW-0378">Hydrolase</keyword>
<evidence type="ECO:0000259" key="1">
    <source>
        <dbReference type="Pfam" id="PF12697"/>
    </source>
</evidence>
<name>A0A9D3AVE3_9FIRM</name>
<reference evidence="2" key="1">
    <citation type="submission" date="2016-02" db="EMBL/GenBank/DDBJ databases">
        <title>Draft Genome Sequence of Sporotomaculum syntrophicum Strain FB, a Syntrophic Benzoate Degrader.</title>
        <authorList>
            <person name="Nobu M.K."/>
            <person name="Narihiro T."/>
            <person name="Qiu Y.-L."/>
            <person name="Ohashi A."/>
            <person name="Liu W.-T."/>
            <person name="Yuji S."/>
        </authorList>
    </citation>
    <scope>NUCLEOTIDE SEQUENCE</scope>
    <source>
        <strain evidence="2">FB</strain>
    </source>
</reference>
<dbReference type="GO" id="GO:0042171">
    <property type="term" value="F:lysophosphatidic acid acyltransferase activity"/>
    <property type="evidence" value="ECO:0007669"/>
    <property type="project" value="TreeGrafter"/>
</dbReference>
<dbReference type="InterPro" id="IPR000073">
    <property type="entry name" value="AB_hydrolase_1"/>
</dbReference>
<organism evidence="2 3">
    <name type="scientific">Sporotomaculum syntrophicum</name>
    <dbReference type="NCBI Taxonomy" id="182264"/>
    <lineage>
        <taxon>Bacteria</taxon>
        <taxon>Bacillati</taxon>
        <taxon>Bacillota</taxon>
        <taxon>Clostridia</taxon>
        <taxon>Eubacteriales</taxon>
        <taxon>Desulfallaceae</taxon>
        <taxon>Sporotomaculum</taxon>
    </lineage>
</organism>
<dbReference type="AlphaFoldDB" id="A0A9D3AVE3"/>
<dbReference type="EMBL" id="LSRS01000008">
    <property type="protein sequence ID" value="KAF1083995.1"/>
    <property type="molecule type" value="Genomic_DNA"/>
</dbReference>
<dbReference type="GO" id="GO:0055088">
    <property type="term" value="P:lipid homeostasis"/>
    <property type="evidence" value="ECO:0007669"/>
    <property type="project" value="TreeGrafter"/>
</dbReference>
<dbReference type="PANTHER" id="PTHR42886">
    <property type="entry name" value="RE40534P-RELATED"/>
    <property type="match status" value="1"/>
</dbReference>
<dbReference type="Gene3D" id="3.40.50.1820">
    <property type="entry name" value="alpha/beta hydrolase"/>
    <property type="match status" value="1"/>
</dbReference>
<evidence type="ECO:0000313" key="2">
    <source>
        <dbReference type="EMBL" id="KAF1083995.1"/>
    </source>
</evidence>
<accession>A0A9D3AVE3</accession>
<dbReference type="Proteomes" id="UP000798488">
    <property type="component" value="Unassembled WGS sequence"/>
</dbReference>
<dbReference type="PANTHER" id="PTHR42886:SF42">
    <property type="entry name" value="ALPHA_BETA-HYDROLASES SUPERFAMILY PROTEIN"/>
    <property type="match status" value="1"/>
</dbReference>
<dbReference type="GO" id="GO:0052689">
    <property type="term" value="F:carboxylic ester hydrolase activity"/>
    <property type="evidence" value="ECO:0007669"/>
    <property type="project" value="TreeGrafter"/>
</dbReference>
<gene>
    <name evidence="2" type="ORF">SPSYN_02907</name>
</gene>
<evidence type="ECO:0000313" key="3">
    <source>
        <dbReference type="Proteomes" id="UP000798488"/>
    </source>
</evidence>
<feature type="domain" description="AB hydrolase-1" evidence="1">
    <location>
        <begin position="5"/>
        <end position="235"/>
    </location>
</feature>
<dbReference type="RefSeq" id="WP_161823173.1">
    <property type="nucleotide sequence ID" value="NZ_LSRS01000008.1"/>
</dbReference>
<keyword evidence="3" id="KW-1185">Reference proteome</keyword>
<dbReference type="OrthoDB" id="9775557at2"/>
<proteinExistence type="predicted"/>
<dbReference type="InterPro" id="IPR029058">
    <property type="entry name" value="AB_hydrolase_fold"/>
</dbReference>